<dbReference type="InterPro" id="IPR003593">
    <property type="entry name" value="AAA+_ATPase"/>
</dbReference>
<feature type="domain" description="AAA+ ATPase" evidence="1">
    <location>
        <begin position="239"/>
        <end position="368"/>
    </location>
</feature>
<dbReference type="InterPro" id="IPR027417">
    <property type="entry name" value="P-loop_NTPase"/>
</dbReference>
<evidence type="ECO:0000259" key="1">
    <source>
        <dbReference type="SMART" id="SM00382"/>
    </source>
</evidence>
<dbReference type="Pfam" id="PF09848">
    <property type="entry name" value="SLFN-g3_helicase"/>
    <property type="match status" value="1"/>
</dbReference>
<proteinExistence type="predicted"/>
<reference evidence="2 3" key="1">
    <citation type="submission" date="2019-07" db="EMBL/GenBank/DDBJ databases">
        <title>Quadrisphaera sp. strain DD2A genome sequencing and assembly.</title>
        <authorList>
            <person name="Kim I."/>
        </authorList>
    </citation>
    <scope>NUCLEOTIDE SEQUENCE [LARGE SCALE GENOMIC DNA]</scope>
    <source>
        <strain evidence="2 3">DD2A</strain>
    </source>
</reference>
<dbReference type="AlphaFoldDB" id="A0A5C8ZDN4"/>
<dbReference type="InterPro" id="IPR018647">
    <property type="entry name" value="SLFN_3-like_DNA/RNA_helicase"/>
</dbReference>
<keyword evidence="3" id="KW-1185">Reference proteome</keyword>
<dbReference type="CDD" id="cd00009">
    <property type="entry name" value="AAA"/>
    <property type="match status" value="1"/>
</dbReference>
<dbReference type="Gene3D" id="3.40.50.300">
    <property type="entry name" value="P-loop containing nucleotide triphosphate hydrolases"/>
    <property type="match status" value="1"/>
</dbReference>
<dbReference type="EMBL" id="VKAC01000008">
    <property type="protein sequence ID" value="TXR55604.1"/>
    <property type="molecule type" value="Genomic_DNA"/>
</dbReference>
<dbReference type="SUPFAM" id="SSF52540">
    <property type="entry name" value="P-loop containing nucleoside triphosphate hydrolases"/>
    <property type="match status" value="1"/>
</dbReference>
<evidence type="ECO:0000313" key="3">
    <source>
        <dbReference type="Proteomes" id="UP000321234"/>
    </source>
</evidence>
<evidence type="ECO:0000313" key="2">
    <source>
        <dbReference type="EMBL" id="TXR55604.1"/>
    </source>
</evidence>
<sequence length="606" mass="66860">MLQAGIHARLGRASPAEQASWRSSLPVLARDLADAGLGRVEVLVEHTLPLTSKRADVILAGVHPKTRKPSYIVVELKQWSRATTFEDDPHLVDVAGMPGGPKLHPVAQVRGYCEYLADFLVALADQPDGLAGAAYLHNAHDPLAVGDLEAYPMDTRGQLFTGADRGAWLDFLRSRLDGGVSGVASADHLLKSRVAPSKQLLAVAADEVRDREQFRLLDEQELAARLVHHEVRRARQSDHKRVVVVSGGPGSGKSVIALSLLGELAREQRTVLHATGSQSFTQTMRRVVGKGSTRTQKLFKYFNDFMTAEKNGLDVLILDEAHRIRQTSANRWTRAQDRTGKAQVDELLAAARVPVFLLDEHQVVRPGEMGSLHEITSHAEAAGFEVVHVNLDGQFRCGGSQVYLDWVLRLLGLLHGGPVPWTGDELSPFEVRVADSPEEMEAFLAEKRKEQDGRPGYRARMAAGYCWPWSDPVDGKLVPDVQIGSWARPWNAKGERRVGDAPPSPLWATEDGGFGQVGCVYTAQGFEYDWSGVILGPDLVWRDGRFTTVRSANKDPMFRSAKSVDDMAFDRLVRNTYKVLLTRGMVGTVLYSTDEETREALRRLAH</sequence>
<gene>
    <name evidence="2" type="ORF">FMM08_14385</name>
</gene>
<dbReference type="Proteomes" id="UP000321234">
    <property type="component" value="Unassembled WGS sequence"/>
</dbReference>
<comment type="caution">
    <text evidence="2">The sequence shown here is derived from an EMBL/GenBank/DDBJ whole genome shotgun (WGS) entry which is preliminary data.</text>
</comment>
<organism evidence="2 3">
    <name type="scientific">Quadrisphaera setariae</name>
    <dbReference type="NCBI Taxonomy" id="2593304"/>
    <lineage>
        <taxon>Bacteria</taxon>
        <taxon>Bacillati</taxon>
        <taxon>Actinomycetota</taxon>
        <taxon>Actinomycetes</taxon>
        <taxon>Kineosporiales</taxon>
        <taxon>Kineosporiaceae</taxon>
        <taxon>Quadrisphaera</taxon>
    </lineage>
</organism>
<protein>
    <submittedName>
        <fullName evidence="2">DUF2075 domain-containing protein</fullName>
    </submittedName>
</protein>
<dbReference type="SMART" id="SM00382">
    <property type="entry name" value="AAA"/>
    <property type="match status" value="1"/>
</dbReference>
<accession>A0A5C8ZDN4</accession>
<name>A0A5C8ZDN4_9ACTN</name>
<dbReference type="OrthoDB" id="3193269at2"/>